<name>A0A3B3QBY7_9TELE</name>
<dbReference type="STRING" id="1676925.ENSPKIP00000003130"/>
<proteinExistence type="predicted"/>
<dbReference type="InterPro" id="IPR033375">
    <property type="entry name" value="Cggbp1"/>
</dbReference>
<sequence length="141" mass="16103">MYYTKLFCTLCNIVVEHRQKSSLDRHFSTAKHARRMAEKRGTQTRQITMTEAVACSSVASAERNKICEDWVSTCIAVNIPLSQSDHPAMRRFLRENVINGGAIPGFHQLQEKYLGTVFQKEKEALKSHLIDCEQEEDMGNI</sequence>
<dbReference type="PANTHER" id="PTHR32344:SF1">
    <property type="entry name" value="U1-TYPE DOMAIN-CONTAINING PROTEIN"/>
    <property type="match status" value="1"/>
</dbReference>
<dbReference type="GO" id="GO:0006357">
    <property type="term" value="P:regulation of transcription by RNA polymerase II"/>
    <property type="evidence" value="ECO:0007669"/>
    <property type="project" value="InterPro"/>
</dbReference>
<evidence type="ECO:0008006" key="3">
    <source>
        <dbReference type="Google" id="ProtNLM"/>
    </source>
</evidence>
<evidence type="ECO:0000313" key="1">
    <source>
        <dbReference type="Ensembl" id="ENSPKIP00000003130.1"/>
    </source>
</evidence>
<evidence type="ECO:0000313" key="2">
    <source>
        <dbReference type="Proteomes" id="UP000261540"/>
    </source>
</evidence>
<dbReference type="AlphaFoldDB" id="A0A3B3QBY7"/>
<dbReference type="GeneTree" id="ENSGT00390000017898"/>
<dbReference type="GO" id="GO:0003690">
    <property type="term" value="F:double-stranded DNA binding"/>
    <property type="evidence" value="ECO:0007669"/>
    <property type="project" value="InterPro"/>
</dbReference>
<protein>
    <recommendedName>
        <fullName evidence="3">U1-type domain-containing protein</fullName>
    </recommendedName>
</protein>
<reference evidence="1" key="1">
    <citation type="submission" date="2025-08" db="UniProtKB">
        <authorList>
            <consortium name="Ensembl"/>
        </authorList>
    </citation>
    <scope>IDENTIFICATION</scope>
</reference>
<dbReference type="GO" id="GO:0005634">
    <property type="term" value="C:nucleus"/>
    <property type="evidence" value="ECO:0007669"/>
    <property type="project" value="InterPro"/>
</dbReference>
<dbReference type="PANTHER" id="PTHR32344">
    <property type="entry name" value="U1-TYPE DOMAIN-CONTAINING PROTEIN"/>
    <property type="match status" value="1"/>
</dbReference>
<dbReference type="Ensembl" id="ENSPKIT00000027089.1">
    <property type="protein sequence ID" value="ENSPKIP00000003130.1"/>
    <property type="gene ID" value="ENSPKIG00000020757.1"/>
</dbReference>
<accession>A0A3B3QBY7</accession>
<dbReference type="Proteomes" id="UP000261540">
    <property type="component" value="Unplaced"/>
</dbReference>
<keyword evidence="2" id="KW-1185">Reference proteome</keyword>
<organism evidence="1 2">
    <name type="scientific">Paramormyrops kingsleyae</name>
    <dbReference type="NCBI Taxonomy" id="1676925"/>
    <lineage>
        <taxon>Eukaryota</taxon>
        <taxon>Metazoa</taxon>
        <taxon>Chordata</taxon>
        <taxon>Craniata</taxon>
        <taxon>Vertebrata</taxon>
        <taxon>Euteleostomi</taxon>
        <taxon>Actinopterygii</taxon>
        <taxon>Neopterygii</taxon>
        <taxon>Teleostei</taxon>
        <taxon>Osteoglossocephala</taxon>
        <taxon>Osteoglossomorpha</taxon>
        <taxon>Osteoglossiformes</taxon>
        <taxon>Mormyridae</taxon>
        <taxon>Paramormyrops</taxon>
    </lineage>
</organism>
<reference evidence="1" key="2">
    <citation type="submission" date="2025-09" db="UniProtKB">
        <authorList>
            <consortium name="Ensembl"/>
        </authorList>
    </citation>
    <scope>IDENTIFICATION</scope>
</reference>